<keyword evidence="2" id="KW-1185">Reference proteome</keyword>
<evidence type="ECO:0000313" key="2">
    <source>
        <dbReference type="Proteomes" id="UP001054837"/>
    </source>
</evidence>
<protein>
    <submittedName>
        <fullName evidence="1">Uncharacterized protein</fullName>
    </submittedName>
</protein>
<evidence type="ECO:0000313" key="1">
    <source>
        <dbReference type="EMBL" id="GIY26581.1"/>
    </source>
</evidence>
<dbReference type="EMBL" id="BPLQ01006954">
    <property type="protein sequence ID" value="GIY26581.1"/>
    <property type="molecule type" value="Genomic_DNA"/>
</dbReference>
<organism evidence="1 2">
    <name type="scientific">Caerostris darwini</name>
    <dbReference type="NCBI Taxonomy" id="1538125"/>
    <lineage>
        <taxon>Eukaryota</taxon>
        <taxon>Metazoa</taxon>
        <taxon>Ecdysozoa</taxon>
        <taxon>Arthropoda</taxon>
        <taxon>Chelicerata</taxon>
        <taxon>Arachnida</taxon>
        <taxon>Araneae</taxon>
        <taxon>Araneomorphae</taxon>
        <taxon>Entelegynae</taxon>
        <taxon>Araneoidea</taxon>
        <taxon>Araneidae</taxon>
        <taxon>Caerostris</taxon>
    </lineage>
</organism>
<proteinExistence type="predicted"/>
<gene>
    <name evidence="1" type="ORF">CDAR_313011</name>
</gene>
<dbReference type="Proteomes" id="UP001054837">
    <property type="component" value="Unassembled WGS sequence"/>
</dbReference>
<accession>A0AAV4S087</accession>
<dbReference type="AlphaFoldDB" id="A0AAV4S087"/>
<comment type="caution">
    <text evidence="1">The sequence shown here is derived from an EMBL/GenBank/DDBJ whole genome shotgun (WGS) entry which is preliminary data.</text>
</comment>
<reference evidence="1 2" key="1">
    <citation type="submission" date="2021-06" db="EMBL/GenBank/DDBJ databases">
        <title>Caerostris darwini draft genome.</title>
        <authorList>
            <person name="Kono N."/>
            <person name="Arakawa K."/>
        </authorList>
    </citation>
    <scope>NUCLEOTIDE SEQUENCE [LARGE SCALE GENOMIC DNA]</scope>
</reference>
<name>A0AAV4S087_9ARAC</name>
<sequence length="115" mass="13391">MLVDTLFKLLRKRNVGSKVKKFLSKSLQEDAQPHHFMTKKKKARNPDTAAVATQNSRSTIKLSRYCLTDSPSHAHRWIPESCILWPTSCIREEFAVRNVIKWNVIGCRQDPIKWQ</sequence>